<feature type="non-terminal residue" evidence="1">
    <location>
        <position position="148"/>
    </location>
</feature>
<evidence type="ECO:0000313" key="1">
    <source>
        <dbReference type="EMBL" id="CAK0883767.1"/>
    </source>
</evidence>
<dbReference type="EMBL" id="CAUYUJ010018462">
    <property type="protein sequence ID" value="CAK0883767.1"/>
    <property type="molecule type" value="Genomic_DNA"/>
</dbReference>
<keyword evidence="2" id="KW-1185">Reference proteome</keyword>
<accession>A0ABN9WFP3</accession>
<evidence type="ECO:0008006" key="3">
    <source>
        <dbReference type="Google" id="ProtNLM"/>
    </source>
</evidence>
<comment type="caution">
    <text evidence="1">The sequence shown here is derived from an EMBL/GenBank/DDBJ whole genome shotgun (WGS) entry which is preliminary data.</text>
</comment>
<sequence length="148" mass="16181">MADIASLGEMLKTMAEAQTKQHAELLARTSKTDEAIEGLLALKPAIAVLETNVADLHKKMDSKYAECMEAVEKLKKDMTRSSAALSDAGVTYHMKSGFSNSISITNENDVWDLVRVDSEGTAVWNQTDCEDWGITADLMAPITNMLNL</sequence>
<gene>
    <name evidence="1" type="ORF">PCOR1329_LOCUS65898</name>
</gene>
<evidence type="ECO:0000313" key="2">
    <source>
        <dbReference type="Proteomes" id="UP001189429"/>
    </source>
</evidence>
<protein>
    <recommendedName>
        <fullName evidence="3">Kinetochore protein Spc24</fullName>
    </recommendedName>
</protein>
<dbReference type="Proteomes" id="UP001189429">
    <property type="component" value="Unassembled WGS sequence"/>
</dbReference>
<organism evidence="1 2">
    <name type="scientific">Prorocentrum cordatum</name>
    <dbReference type="NCBI Taxonomy" id="2364126"/>
    <lineage>
        <taxon>Eukaryota</taxon>
        <taxon>Sar</taxon>
        <taxon>Alveolata</taxon>
        <taxon>Dinophyceae</taxon>
        <taxon>Prorocentrales</taxon>
        <taxon>Prorocentraceae</taxon>
        <taxon>Prorocentrum</taxon>
    </lineage>
</organism>
<reference evidence="1" key="1">
    <citation type="submission" date="2023-10" db="EMBL/GenBank/DDBJ databases">
        <authorList>
            <person name="Chen Y."/>
            <person name="Shah S."/>
            <person name="Dougan E. K."/>
            <person name="Thang M."/>
            <person name="Chan C."/>
        </authorList>
    </citation>
    <scope>NUCLEOTIDE SEQUENCE [LARGE SCALE GENOMIC DNA]</scope>
</reference>
<proteinExistence type="predicted"/>
<name>A0ABN9WFP3_9DINO</name>